<dbReference type="AlphaFoldDB" id="A0A433MI41"/>
<dbReference type="EMBL" id="RXFT01000003">
    <property type="protein sequence ID" value="RUR67270.1"/>
    <property type="molecule type" value="Genomic_DNA"/>
</dbReference>
<protein>
    <recommendedName>
        <fullName evidence="4">OmpA-like domain-containing protein</fullName>
    </recommendedName>
</protein>
<evidence type="ECO:0000313" key="2">
    <source>
        <dbReference type="EMBL" id="RUR67270.1"/>
    </source>
</evidence>
<name>A0A433MI41_9BURK</name>
<dbReference type="RefSeq" id="WP_126021441.1">
    <property type="nucleotide sequence ID" value="NZ_RXFT01000003.1"/>
</dbReference>
<dbReference type="Proteomes" id="UP000281118">
    <property type="component" value="Unassembled WGS sequence"/>
</dbReference>
<accession>A0A433MI41</accession>
<evidence type="ECO:0008006" key="4">
    <source>
        <dbReference type="Google" id="ProtNLM"/>
    </source>
</evidence>
<dbReference type="OrthoDB" id="8858766at2"/>
<gene>
    <name evidence="2" type="ORF">EJP67_09360</name>
</gene>
<evidence type="ECO:0000256" key="1">
    <source>
        <dbReference type="SAM" id="MobiDB-lite"/>
    </source>
</evidence>
<reference evidence="2 3" key="1">
    <citation type="submission" date="2018-12" db="EMBL/GenBank/DDBJ databases">
        <title>The genome sequences of Variovorax guangxiensis DSM 27352.</title>
        <authorList>
            <person name="Gao J."/>
            <person name="Sun J."/>
        </authorList>
    </citation>
    <scope>NUCLEOTIDE SEQUENCE [LARGE SCALE GENOMIC DNA]</scope>
    <source>
        <strain evidence="2 3">DSM 27352</strain>
    </source>
</reference>
<organism evidence="2 3">
    <name type="scientific">Variovorax guangxiensis</name>
    <dbReference type="NCBI Taxonomy" id="1775474"/>
    <lineage>
        <taxon>Bacteria</taxon>
        <taxon>Pseudomonadati</taxon>
        <taxon>Pseudomonadota</taxon>
        <taxon>Betaproteobacteria</taxon>
        <taxon>Burkholderiales</taxon>
        <taxon>Comamonadaceae</taxon>
        <taxon>Variovorax</taxon>
    </lineage>
</organism>
<sequence>MTSLDRELTSRSSSGALLRELRSGVKFSIRAKRLLILTLLTACGHVAACQRIIQITLTFADGSAELDQAQIERLADWVSRADAIFAVYESAGVEAGATVKLPGRTPEDAMRLARMRAENTTRALKDLFPGPIEAEQFSHSYRERKSTNLEVNDFAAIQLYPNPKTSKLPGCNPGRPDGLER</sequence>
<evidence type="ECO:0000313" key="3">
    <source>
        <dbReference type="Proteomes" id="UP000281118"/>
    </source>
</evidence>
<proteinExistence type="predicted"/>
<comment type="caution">
    <text evidence="2">The sequence shown here is derived from an EMBL/GenBank/DDBJ whole genome shotgun (WGS) entry which is preliminary data.</text>
</comment>
<feature type="region of interest" description="Disordered" evidence="1">
    <location>
        <begin position="162"/>
        <end position="181"/>
    </location>
</feature>